<evidence type="ECO:0000256" key="1">
    <source>
        <dbReference type="SAM" id="Phobius"/>
    </source>
</evidence>
<feature type="transmembrane region" description="Helical" evidence="1">
    <location>
        <begin position="36"/>
        <end position="55"/>
    </location>
</feature>
<proteinExistence type="predicted"/>
<reference evidence="3" key="1">
    <citation type="submission" date="2016-10" db="EMBL/GenBank/DDBJ databases">
        <authorList>
            <person name="Varghese N."/>
            <person name="Submissions S."/>
        </authorList>
    </citation>
    <scope>NUCLEOTIDE SEQUENCE [LARGE SCALE GENOMIC DNA]</scope>
    <source>
        <strain evidence="3">ANC 5076</strain>
    </source>
</reference>
<dbReference type="EMBL" id="FOZU01000004">
    <property type="protein sequence ID" value="SFS52355.1"/>
    <property type="molecule type" value="Genomic_DNA"/>
</dbReference>
<feature type="transmembrane region" description="Helical" evidence="1">
    <location>
        <begin position="153"/>
        <end position="170"/>
    </location>
</feature>
<accession>A0A1I6QJ17</accession>
<dbReference type="AlphaFoldDB" id="A0A1I6QJ17"/>
<name>A0A1I6QJ17_9GAMM</name>
<protein>
    <recommendedName>
        <fullName evidence="4">SMODS and SLOG-associating 2TM effector domain-containing protein</fullName>
    </recommendedName>
</protein>
<gene>
    <name evidence="2" type="ORF">SAMN05444586_100476</name>
</gene>
<evidence type="ECO:0000313" key="3">
    <source>
        <dbReference type="Proteomes" id="UP000182827"/>
    </source>
</evidence>
<keyword evidence="1" id="KW-1133">Transmembrane helix</keyword>
<evidence type="ECO:0000313" key="2">
    <source>
        <dbReference type="EMBL" id="SFS52355.1"/>
    </source>
</evidence>
<keyword evidence="1" id="KW-0812">Transmembrane</keyword>
<keyword evidence="1" id="KW-0472">Membrane</keyword>
<feature type="transmembrane region" description="Helical" evidence="1">
    <location>
        <begin position="67"/>
        <end position="88"/>
    </location>
</feature>
<keyword evidence="3" id="KW-1185">Reference proteome</keyword>
<evidence type="ECO:0008006" key="4">
    <source>
        <dbReference type="Google" id="ProtNLM"/>
    </source>
</evidence>
<dbReference type="Proteomes" id="UP000182827">
    <property type="component" value="Unassembled WGS sequence"/>
</dbReference>
<organism evidence="2 3">
    <name type="scientific">Acinetobacter bohemicus</name>
    <dbReference type="NCBI Taxonomy" id="1435036"/>
    <lineage>
        <taxon>Bacteria</taxon>
        <taxon>Pseudomonadati</taxon>
        <taxon>Pseudomonadota</taxon>
        <taxon>Gammaproteobacteria</taxon>
        <taxon>Moraxellales</taxon>
        <taxon>Moraxellaceae</taxon>
        <taxon>Acinetobacter</taxon>
    </lineage>
</organism>
<dbReference type="RefSeq" id="WP_074944335.1">
    <property type="nucleotide sequence ID" value="NZ_FOZU01000004.1"/>
</dbReference>
<sequence>MTIDREKYKILYEYQKTQYDDEKLRYSRLDDKATKYLTSLAFLTTVYTFIVSNYFKDLDKFLGCLKYLSILSIGITFILFFIAWGYLFKVLKSEKSARLPTDNSIVESFHNHSLESNLVHISELHSQLIDMYREISIIKNLKLSKGYDWIKRSYISMGFSLFLIFISLAWNSL</sequence>